<protein>
    <recommendedName>
        <fullName evidence="4 6">dTDP-4-dehydrorhamnose reductase</fullName>
        <ecNumber evidence="3 6">1.1.1.133</ecNumber>
    </recommendedName>
</protein>
<evidence type="ECO:0000313" key="9">
    <source>
        <dbReference type="Proteomes" id="UP000250744"/>
    </source>
</evidence>
<dbReference type="GO" id="GO:0005829">
    <property type="term" value="C:cytosol"/>
    <property type="evidence" value="ECO:0007669"/>
    <property type="project" value="TreeGrafter"/>
</dbReference>
<dbReference type="CDD" id="cd05254">
    <property type="entry name" value="dTDP_HR_like_SDR_e"/>
    <property type="match status" value="1"/>
</dbReference>
<comment type="similarity">
    <text evidence="2 6">Belongs to the dTDP-4-dehydrorhamnose reductase family.</text>
</comment>
<evidence type="ECO:0000256" key="1">
    <source>
        <dbReference type="ARBA" id="ARBA00004781"/>
    </source>
</evidence>
<dbReference type="Gene3D" id="3.90.25.10">
    <property type="entry name" value="UDP-galactose 4-epimerase, domain 1"/>
    <property type="match status" value="1"/>
</dbReference>
<dbReference type="SUPFAM" id="SSF51735">
    <property type="entry name" value="NAD(P)-binding Rossmann-fold domains"/>
    <property type="match status" value="1"/>
</dbReference>
<evidence type="ECO:0000256" key="4">
    <source>
        <dbReference type="ARBA" id="ARBA00017099"/>
    </source>
</evidence>
<sequence>MFADPVKVLITGADGQAGYAITHLAKSDPFFAVTALSRKQLDITQPEKVIEQLDACLPDYVINCAGLNSADRAEREPERAHKLNAEGVKNLAHACAGLSIPVIHLSTDYVFDGHYATGYSEKDQTAPLGVYGLSKFQGEEYLRAGWPQHIILRVSWLFSERGDNFMLRLLDEARHQEEICAVDDRRGCPTSAYDLARVVVAILKQISNGADAWGTYHYCGAEVTTRYGFSEAVIAAARQYENLKATHLLPVSTKDYPSETQRPSTSVLKCQKILNVFGIRQRPWRSELQRLIRIYYDQVET</sequence>
<comment type="cofactor">
    <cofactor evidence="6">
        <name>Mg(2+)</name>
        <dbReference type="ChEBI" id="CHEBI:18420"/>
    </cofactor>
    <text evidence="6">Binds 1 Mg(2+) ion per monomer.</text>
</comment>
<dbReference type="PANTHER" id="PTHR10491">
    <property type="entry name" value="DTDP-4-DEHYDRORHAMNOSE REDUCTASE"/>
    <property type="match status" value="1"/>
</dbReference>
<dbReference type="GO" id="GO:0008831">
    <property type="term" value="F:dTDP-4-dehydrorhamnose reductase activity"/>
    <property type="evidence" value="ECO:0007669"/>
    <property type="project" value="UniProtKB-EC"/>
</dbReference>
<dbReference type="RefSeq" id="WP_112158945.1">
    <property type="nucleotide sequence ID" value="NZ_QKRX01000005.1"/>
</dbReference>
<dbReference type="UniPathway" id="UPA00124"/>
<comment type="catalytic activity">
    <reaction evidence="5 6">
        <text>dTDP-beta-L-rhamnose + NADP(+) = dTDP-4-dehydro-beta-L-rhamnose + NADPH + H(+)</text>
        <dbReference type="Rhea" id="RHEA:21796"/>
        <dbReference type="ChEBI" id="CHEBI:15378"/>
        <dbReference type="ChEBI" id="CHEBI:57510"/>
        <dbReference type="ChEBI" id="CHEBI:57783"/>
        <dbReference type="ChEBI" id="CHEBI:58349"/>
        <dbReference type="ChEBI" id="CHEBI:62830"/>
        <dbReference type="EC" id="1.1.1.133"/>
    </reaction>
</comment>
<feature type="domain" description="RmlD-like substrate binding" evidence="7">
    <location>
        <begin position="7"/>
        <end position="294"/>
    </location>
</feature>
<dbReference type="Proteomes" id="UP000250744">
    <property type="component" value="Unassembled WGS sequence"/>
</dbReference>
<reference evidence="8 9" key="1">
    <citation type="submission" date="2018-06" db="EMBL/GenBank/DDBJ databases">
        <title>Nitrincola tibetense sp. nov., isolated from Lake XuguoCo on Tibetan Plateau.</title>
        <authorList>
            <person name="Xing P."/>
        </authorList>
    </citation>
    <scope>NUCLEOTIDE SEQUENCE [LARGE SCALE GENOMIC DNA]</scope>
    <source>
        <strain evidence="9">xg18</strain>
    </source>
</reference>
<comment type="pathway">
    <text evidence="1 6">Carbohydrate biosynthesis; dTDP-L-rhamnose biosynthesis.</text>
</comment>
<dbReference type="InterPro" id="IPR005913">
    <property type="entry name" value="dTDP_dehydrorham_reduct"/>
</dbReference>
<name>A0A364NMN0_9GAMM</name>
<dbReference type="UniPathway" id="UPA00281"/>
<dbReference type="InterPro" id="IPR036291">
    <property type="entry name" value="NAD(P)-bd_dom_sf"/>
</dbReference>
<dbReference type="Pfam" id="PF04321">
    <property type="entry name" value="RmlD_sub_bind"/>
    <property type="match status" value="1"/>
</dbReference>
<proteinExistence type="inferred from homology"/>
<accession>A0A364NMN0</accession>
<evidence type="ECO:0000256" key="2">
    <source>
        <dbReference type="ARBA" id="ARBA00010944"/>
    </source>
</evidence>
<dbReference type="Gene3D" id="3.40.50.720">
    <property type="entry name" value="NAD(P)-binding Rossmann-like Domain"/>
    <property type="match status" value="1"/>
</dbReference>
<dbReference type="EC" id="1.1.1.133" evidence="3 6"/>
<dbReference type="EMBL" id="QKRX01000005">
    <property type="protein sequence ID" value="RAU18304.1"/>
    <property type="molecule type" value="Genomic_DNA"/>
</dbReference>
<evidence type="ECO:0000313" key="8">
    <source>
        <dbReference type="EMBL" id="RAU18304.1"/>
    </source>
</evidence>
<organism evidence="8 9">
    <name type="scientific">Nitrincola tibetensis</name>
    <dbReference type="NCBI Taxonomy" id="2219697"/>
    <lineage>
        <taxon>Bacteria</taxon>
        <taxon>Pseudomonadati</taxon>
        <taxon>Pseudomonadota</taxon>
        <taxon>Gammaproteobacteria</taxon>
        <taxon>Oceanospirillales</taxon>
        <taxon>Oceanospirillaceae</taxon>
        <taxon>Nitrincola</taxon>
    </lineage>
</organism>
<dbReference type="GO" id="GO:0019305">
    <property type="term" value="P:dTDP-rhamnose biosynthetic process"/>
    <property type="evidence" value="ECO:0007669"/>
    <property type="project" value="UniProtKB-UniPathway"/>
</dbReference>
<dbReference type="InterPro" id="IPR029903">
    <property type="entry name" value="RmlD-like-bd"/>
</dbReference>
<evidence type="ECO:0000256" key="5">
    <source>
        <dbReference type="ARBA" id="ARBA00048200"/>
    </source>
</evidence>
<dbReference type="AlphaFoldDB" id="A0A364NMN0"/>
<evidence type="ECO:0000259" key="7">
    <source>
        <dbReference type="Pfam" id="PF04321"/>
    </source>
</evidence>
<dbReference type="GO" id="GO:0009243">
    <property type="term" value="P:O antigen biosynthetic process"/>
    <property type="evidence" value="ECO:0007669"/>
    <property type="project" value="UniProtKB-UniPathway"/>
</dbReference>
<comment type="caution">
    <text evidence="8">The sequence shown here is derived from an EMBL/GenBank/DDBJ whole genome shotgun (WGS) entry which is preliminary data.</text>
</comment>
<evidence type="ECO:0000256" key="6">
    <source>
        <dbReference type="RuleBase" id="RU364082"/>
    </source>
</evidence>
<keyword evidence="6" id="KW-0560">Oxidoreductase</keyword>
<dbReference type="PANTHER" id="PTHR10491:SF4">
    <property type="entry name" value="METHIONINE ADENOSYLTRANSFERASE 2 SUBUNIT BETA"/>
    <property type="match status" value="1"/>
</dbReference>
<gene>
    <name evidence="8" type="primary">rfbD</name>
    <name evidence="8" type="ORF">DN062_08720</name>
</gene>
<comment type="function">
    <text evidence="6">Catalyzes the reduction of dTDP-6-deoxy-L-lyxo-4-hexulose to yield dTDP-L-rhamnose.</text>
</comment>
<keyword evidence="9" id="KW-1185">Reference proteome</keyword>
<dbReference type="NCBIfam" id="TIGR01214">
    <property type="entry name" value="rmlD"/>
    <property type="match status" value="1"/>
</dbReference>
<dbReference type="OrthoDB" id="9803892at2"/>
<evidence type="ECO:0000256" key="3">
    <source>
        <dbReference type="ARBA" id="ARBA00012929"/>
    </source>
</evidence>
<keyword evidence="6" id="KW-0521">NADP</keyword>